<evidence type="ECO:0000256" key="1">
    <source>
        <dbReference type="SAM" id="Phobius"/>
    </source>
</evidence>
<sequence>MIKEHELDKLIICKKCHTLHEKVLIEAHEKAFCSECNVLLYLDDKHMLDKMLALVITASISLFIAFQFTIVSINIQGMEKSLTLMALFMVLAEHQQYVVGIMFLFLIFIFPIAIIFSTFLLLFFMKIQKAGYLTKRLLILLAHLKPWSMVDIFFISLLVAMVKLFDIANIEIGIAFIAFIFTLVLDMILTKGLNFHELWEMHSKIYGQINER</sequence>
<reference evidence="2" key="1">
    <citation type="submission" date="2020-01" db="EMBL/GenBank/DDBJ databases">
        <authorList>
            <person name="Meier V. D."/>
            <person name="Meier V D."/>
        </authorList>
    </citation>
    <scope>NUCLEOTIDE SEQUENCE</scope>
    <source>
        <strain evidence="2">HLG_WM_MAG_04</strain>
    </source>
</reference>
<feature type="transmembrane region" description="Helical" evidence="1">
    <location>
        <begin position="97"/>
        <end position="125"/>
    </location>
</feature>
<name>A0A6S6T6T6_9BACT</name>
<keyword evidence="1" id="KW-0472">Membrane</keyword>
<gene>
    <name evidence="2" type="ORF">HELGO_WM6702</name>
</gene>
<dbReference type="InterPro" id="IPR007498">
    <property type="entry name" value="PqiA-like"/>
</dbReference>
<feature type="transmembrane region" description="Helical" evidence="1">
    <location>
        <begin position="167"/>
        <end position="189"/>
    </location>
</feature>
<protein>
    <submittedName>
        <fullName evidence="2">Paraquat-inducible protein A</fullName>
    </submittedName>
</protein>
<feature type="transmembrane region" description="Helical" evidence="1">
    <location>
        <begin position="137"/>
        <end position="161"/>
    </location>
</feature>
<feature type="transmembrane region" description="Helical" evidence="1">
    <location>
        <begin position="52"/>
        <end position="77"/>
    </location>
</feature>
<evidence type="ECO:0000313" key="2">
    <source>
        <dbReference type="EMBL" id="CAA6814644.1"/>
    </source>
</evidence>
<keyword evidence="1" id="KW-0812">Transmembrane</keyword>
<dbReference type="EMBL" id="CACVAX010000041">
    <property type="protein sequence ID" value="CAA6814644.1"/>
    <property type="molecule type" value="Genomic_DNA"/>
</dbReference>
<keyword evidence="1" id="KW-1133">Transmembrane helix</keyword>
<dbReference type="Pfam" id="PF04403">
    <property type="entry name" value="PqiA"/>
    <property type="match status" value="1"/>
</dbReference>
<dbReference type="AlphaFoldDB" id="A0A6S6T6T6"/>
<proteinExistence type="predicted"/>
<accession>A0A6S6T6T6</accession>
<organism evidence="2">
    <name type="scientific">uncultured Sulfurovum sp</name>
    <dbReference type="NCBI Taxonomy" id="269237"/>
    <lineage>
        <taxon>Bacteria</taxon>
        <taxon>Pseudomonadati</taxon>
        <taxon>Campylobacterota</taxon>
        <taxon>Epsilonproteobacteria</taxon>
        <taxon>Campylobacterales</taxon>
        <taxon>Sulfurovaceae</taxon>
        <taxon>Sulfurovum</taxon>
        <taxon>environmental samples</taxon>
    </lineage>
</organism>